<keyword evidence="3 4" id="KW-0479">Metal-binding</keyword>
<dbReference type="NCBIfam" id="TIGR00486">
    <property type="entry name" value="YbgI_SA1388"/>
    <property type="match status" value="1"/>
</dbReference>
<evidence type="ECO:0000256" key="3">
    <source>
        <dbReference type="ARBA" id="ARBA00022723"/>
    </source>
</evidence>
<dbReference type="EMBL" id="DWYA01000058">
    <property type="protein sequence ID" value="HJB40129.1"/>
    <property type="molecule type" value="Genomic_DNA"/>
</dbReference>
<evidence type="ECO:0000256" key="2">
    <source>
        <dbReference type="ARBA" id="ARBA00022112"/>
    </source>
</evidence>
<organism evidence="5 6">
    <name type="scientific">Candidatus Ruthenibacterium avium</name>
    <dbReference type="NCBI Taxonomy" id="2838751"/>
    <lineage>
        <taxon>Bacteria</taxon>
        <taxon>Bacillati</taxon>
        <taxon>Bacillota</taxon>
        <taxon>Clostridia</taxon>
        <taxon>Eubacteriales</taxon>
        <taxon>Oscillospiraceae</taxon>
        <taxon>Ruthenibacterium</taxon>
    </lineage>
</organism>
<evidence type="ECO:0000313" key="5">
    <source>
        <dbReference type="EMBL" id="HJB40129.1"/>
    </source>
</evidence>
<feature type="binding site" evidence="4">
    <location>
        <position position="216"/>
    </location>
    <ligand>
        <name>a divalent metal cation</name>
        <dbReference type="ChEBI" id="CHEBI:60240"/>
        <label>1</label>
    </ligand>
</feature>
<sequence>MQTVTLQEFFEKINEWAPWDTAEPWDNCGIIVNMGQTVTGVLCALDITHEVIDEAKARGCNVIFAHHPVIFKPVKCLSEQDLFVRLAREGISAICAHTNLDKAANGVSHTLAERVGLSQISCADGFLYTGVLPQKMTMAEFAAQAGRCLQASVQYTCPEKMVCKVGVVSGAGGDFFREAAAAGCDCLLTGEASHHEALDAQQLGLALAAAGHCETEYPVVAVMAEKVRSWFASLTVEQAKRNSPFFLFSQTHSCPETLG</sequence>
<reference evidence="5" key="2">
    <citation type="submission" date="2021-04" db="EMBL/GenBank/DDBJ databases">
        <authorList>
            <person name="Gilroy R."/>
        </authorList>
    </citation>
    <scope>NUCLEOTIDE SEQUENCE</scope>
    <source>
        <strain evidence="5">ChiBcec8-14828</strain>
    </source>
</reference>
<dbReference type="FunFam" id="3.40.1390.30:FF:000001">
    <property type="entry name" value="GTP cyclohydrolase 1 type 2"/>
    <property type="match status" value="1"/>
</dbReference>
<dbReference type="Gene3D" id="3.40.1390.30">
    <property type="entry name" value="NIF3 (NGG1p interacting factor 3)-like"/>
    <property type="match status" value="2"/>
</dbReference>
<dbReference type="AlphaFoldDB" id="A0A9D2S1Q0"/>
<gene>
    <name evidence="5" type="ORF">H9943_07005</name>
</gene>
<protein>
    <recommendedName>
        <fullName evidence="2">GTP cyclohydrolase 1 type 2 homolog</fullName>
    </recommendedName>
</protein>
<name>A0A9D2S1Q0_9FIRM</name>
<dbReference type="Proteomes" id="UP000824209">
    <property type="component" value="Unassembled WGS sequence"/>
</dbReference>
<comment type="caution">
    <text evidence="5">The sequence shown here is derived from an EMBL/GenBank/DDBJ whole genome shotgun (WGS) entry which is preliminary data.</text>
</comment>
<evidence type="ECO:0000313" key="6">
    <source>
        <dbReference type="Proteomes" id="UP000824209"/>
    </source>
</evidence>
<dbReference type="GO" id="GO:0046872">
    <property type="term" value="F:metal ion binding"/>
    <property type="evidence" value="ECO:0007669"/>
    <property type="project" value="UniProtKB-KW"/>
</dbReference>
<dbReference type="PANTHER" id="PTHR13799:SF14">
    <property type="entry name" value="GTP CYCLOHYDROLASE 1 TYPE 2 HOMOLOG"/>
    <property type="match status" value="1"/>
</dbReference>
<dbReference type="InterPro" id="IPR002678">
    <property type="entry name" value="DUF34/NIF3"/>
</dbReference>
<feature type="binding site" evidence="4">
    <location>
        <position position="101"/>
    </location>
    <ligand>
        <name>a divalent metal cation</name>
        <dbReference type="ChEBI" id="CHEBI:60240"/>
        <label>1</label>
    </ligand>
</feature>
<evidence type="ECO:0000256" key="1">
    <source>
        <dbReference type="ARBA" id="ARBA00006964"/>
    </source>
</evidence>
<feature type="binding site" evidence="4">
    <location>
        <position position="67"/>
    </location>
    <ligand>
        <name>a divalent metal cation</name>
        <dbReference type="ChEBI" id="CHEBI:60240"/>
        <label>1</label>
    </ligand>
</feature>
<evidence type="ECO:0000256" key="4">
    <source>
        <dbReference type="PIRSR" id="PIRSR602678-1"/>
    </source>
</evidence>
<dbReference type="GO" id="GO:0005737">
    <property type="term" value="C:cytoplasm"/>
    <property type="evidence" value="ECO:0007669"/>
    <property type="project" value="TreeGrafter"/>
</dbReference>
<feature type="binding site" evidence="4">
    <location>
        <position position="212"/>
    </location>
    <ligand>
        <name>a divalent metal cation</name>
        <dbReference type="ChEBI" id="CHEBI:60240"/>
        <label>1</label>
    </ligand>
</feature>
<dbReference type="SUPFAM" id="SSF102705">
    <property type="entry name" value="NIF3 (NGG1p interacting factor 3)-like"/>
    <property type="match status" value="1"/>
</dbReference>
<dbReference type="Pfam" id="PF01784">
    <property type="entry name" value="DUF34_NIF3"/>
    <property type="match status" value="1"/>
</dbReference>
<accession>A0A9D2S1Q0</accession>
<feature type="binding site" evidence="4">
    <location>
        <position position="66"/>
    </location>
    <ligand>
        <name>a divalent metal cation</name>
        <dbReference type="ChEBI" id="CHEBI:60240"/>
        <label>1</label>
    </ligand>
</feature>
<reference evidence="5" key="1">
    <citation type="journal article" date="2021" name="PeerJ">
        <title>Extensive microbial diversity within the chicken gut microbiome revealed by metagenomics and culture.</title>
        <authorList>
            <person name="Gilroy R."/>
            <person name="Ravi A."/>
            <person name="Getino M."/>
            <person name="Pursley I."/>
            <person name="Horton D.L."/>
            <person name="Alikhan N.F."/>
            <person name="Baker D."/>
            <person name="Gharbi K."/>
            <person name="Hall N."/>
            <person name="Watson M."/>
            <person name="Adriaenssens E.M."/>
            <person name="Foster-Nyarko E."/>
            <person name="Jarju S."/>
            <person name="Secka A."/>
            <person name="Antonio M."/>
            <person name="Oren A."/>
            <person name="Chaudhuri R.R."/>
            <person name="La Ragione R."/>
            <person name="Hildebrand F."/>
            <person name="Pallen M.J."/>
        </authorList>
    </citation>
    <scope>NUCLEOTIDE SEQUENCE</scope>
    <source>
        <strain evidence="5">ChiBcec8-14828</strain>
    </source>
</reference>
<comment type="similarity">
    <text evidence="1">Belongs to the GTP cyclohydrolase I type 2/NIF3 family.</text>
</comment>
<dbReference type="PANTHER" id="PTHR13799">
    <property type="entry name" value="NGG1 INTERACTING FACTOR 3"/>
    <property type="match status" value="1"/>
</dbReference>
<proteinExistence type="inferred from homology"/>
<dbReference type="InterPro" id="IPR036069">
    <property type="entry name" value="DUF34/NIF3_sf"/>
</dbReference>